<dbReference type="NCBIfam" id="NF045962">
    <property type="entry name" value="MAG2810_fam"/>
    <property type="match status" value="1"/>
</dbReference>
<dbReference type="EMBL" id="CU179680">
    <property type="protein sequence ID" value="CAL58979.1"/>
    <property type="molecule type" value="Genomic_DNA"/>
</dbReference>
<gene>
    <name evidence="2" type="ordered locus">MAG2810</name>
</gene>
<sequence length="416" mass="48034">MSNFNLILSREKFNHQKYAPVKGIVKAKLNEYYAEKKNSRKINLATVGAYVSIPLFIIAVILLLSSVAISFVVIFKTGNSWLLQPDHFRPLLASLYSLAFVFLIAWCILYPIVFNARVFLKRDIVASVNNRELTDHLLDYIGLKPLYKNDESGNKIVNFANISFFKNTSNFKNLSKFNVINNKYEMYEAVSNKQLIRMQNIEFRSEEWIKINDLSNKEIKKLKSAKSLIYKDKIQKIENKLYFGIAAKLLNLNKNVSLTLFDELNNYTPEGFKKVEVKDEFMSLNINSEEPSLMQKWASDTNNLSYLSDLKNEFDSIAINSSISLKNSRKDKSFAKDLAILIKNQEAFIWFKTPTQLLDLYFKTPTLNKETVTELIVNKILDEFYLVYLSLMFLAPFGYDNVVSISENEAKDESSN</sequence>
<dbReference type="KEGG" id="maa:MAG2810"/>
<dbReference type="RefSeq" id="WP_011949457.1">
    <property type="nucleotide sequence ID" value="NC_009497.1"/>
</dbReference>
<dbReference type="Proteomes" id="UP000007065">
    <property type="component" value="Chromosome"/>
</dbReference>
<dbReference type="HOGENOM" id="CLU_660255_0_0_14"/>
<keyword evidence="1" id="KW-1133">Transmembrane helix</keyword>
<dbReference type="GeneID" id="93358044"/>
<reference evidence="3" key="1">
    <citation type="journal article" date="2007" name="PLoS Genet.">
        <title>Being pathogenic, plastic, and sexual while living with a nearly minimal bacterial genome.</title>
        <authorList>
            <person name="Sirand-Pugnet P."/>
            <person name="Lartigue C."/>
            <person name="Marenda M."/>
            <person name="Jacob D."/>
            <person name="Barre A."/>
            <person name="Barbe V."/>
            <person name="Schenowitz C."/>
            <person name="Mangenot S."/>
            <person name="Couloux A."/>
            <person name="Segurens B."/>
            <person name="de Daruvar A."/>
            <person name="Blanchard A."/>
            <person name="Citti C."/>
        </authorList>
    </citation>
    <scope>NUCLEOTIDE SEQUENCE [LARGE SCALE GENOMIC DNA]</scope>
    <source>
        <strain evidence="3">PG2</strain>
    </source>
</reference>
<feature type="transmembrane region" description="Helical" evidence="1">
    <location>
        <begin position="95"/>
        <end position="114"/>
    </location>
</feature>
<evidence type="ECO:0000313" key="2">
    <source>
        <dbReference type="EMBL" id="CAL58979.1"/>
    </source>
</evidence>
<organism evidence="2 3">
    <name type="scientific">Mycoplasmopsis agalactiae (strain NCTC 10123 / CIP 59.7 / PG2)</name>
    <name type="common">Mycoplasma agalactiae</name>
    <dbReference type="NCBI Taxonomy" id="347257"/>
    <lineage>
        <taxon>Bacteria</taxon>
        <taxon>Bacillati</taxon>
        <taxon>Mycoplasmatota</taxon>
        <taxon>Mycoplasmoidales</taxon>
        <taxon>Metamycoplasmataceae</taxon>
        <taxon>Mycoplasmopsis</taxon>
    </lineage>
</organism>
<evidence type="ECO:0000256" key="1">
    <source>
        <dbReference type="SAM" id="Phobius"/>
    </source>
</evidence>
<evidence type="ECO:0008006" key="4">
    <source>
        <dbReference type="Google" id="ProtNLM"/>
    </source>
</evidence>
<evidence type="ECO:0000313" key="3">
    <source>
        <dbReference type="Proteomes" id="UP000007065"/>
    </source>
</evidence>
<dbReference type="STRING" id="347257.MAG2810"/>
<feature type="transmembrane region" description="Helical" evidence="1">
    <location>
        <begin position="47"/>
        <end position="75"/>
    </location>
</feature>
<name>A5IY70_MYCAP</name>
<keyword evidence="3" id="KW-1185">Reference proteome</keyword>
<protein>
    <recommendedName>
        <fullName evidence="4">DUF3137 domain-containing protein</fullName>
    </recommendedName>
</protein>
<keyword evidence="1" id="KW-0472">Membrane</keyword>
<accession>A5IY70</accession>
<dbReference type="AlphaFoldDB" id="A5IY70"/>
<proteinExistence type="predicted"/>
<keyword evidence="1" id="KW-0812">Transmembrane</keyword>